<keyword evidence="15" id="KW-1185">Reference proteome</keyword>
<feature type="domain" description="ABC transmembrane type-1" evidence="13">
    <location>
        <begin position="76"/>
        <end position="265"/>
    </location>
</feature>
<comment type="subcellular location">
    <subcellularLocation>
        <location evidence="12">Cell inner membrane</location>
        <topology evidence="12">Multi-pass membrane protein</topology>
    </subcellularLocation>
    <subcellularLocation>
        <location evidence="1 11">Cell membrane</location>
        <topology evidence="1 11">Multi-pass membrane protein</topology>
    </subcellularLocation>
</comment>
<feature type="transmembrane region" description="Helical" evidence="11">
    <location>
        <begin position="12"/>
        <end position="33"/>
    </location>
</feature>
<keyword evidence="6 12" id="KW-1003">Cell membrane</keyword>
<comment type="caution">
    <text evidence="14">The sequence shown here is derived from an EMBL/GenBank/DDBJ whole genome shotgun (WGS) entry which is preliminary data.</text>
</comment>
<dbReference type="CDD" id="cd06261">
    <property type="entry name" value="TM_PBP2"/>
    <property type="match status" value="1"/>
</dbReference>
<feature type="transmembrane region" description="Helical" evidence="11">
    <location>
        <begin position="198"/>
        <end position="219"/>
    </location>
</feature>
<dbReference type="Gene3D" id="1.10.3720.10">
    <property type="entry name" value="MetI-like"/>
    <property type="match status" value="1"/>
</dbReference>
<dbReference type="SUPFAM" id="SSF161098">
    <property type="entry name" value="MetI-like"/>
    <property type="match status" value="1"/>
</dbReference>
<evidence type="ECO:0000313" key="15">
    <source>
        <dbReference type="Proteomes" id="UP001144805"/>
    </source>
</evidence>
<sequence>MTQADTVKSSRFALFGAVLVAALSMAPLYWALISSLRPSEDIFRYISEVSLWMFVPNRITFDNLINVWSGPFARAMMNSVIVTLATIVLGLVMCSMAAFALARLEIPGKRAIFSIVIVSFLVPFDAIAVPLLSLFRSFGMQNTYLGIILPGIGNGFAVFMLRQFFLGIPKELSDAARVDGLGWWGIFTRIYLPLSKPALISAGLILFVFQWQAFLWPLLIAPDPDYKVAAVAIADFAGQFSTDFGSMFAAAVVVSVVPLVILLVFQRYFTASVASSGSKE</sequence>
<dbReference type="Pfam" id="PF00528">
    <property type="entry name" value="BPD_transp_1"/>
    <property type="match status" value="1"/>
</dbReference>
<evidence type="ECO:0000256" key="3">
    <source>
        <dbReference type="ARBA" id="ARBA00011557"/>
    </source>
</evidence>
<proteinExistence type="inferred from homology"/>
<feature type="transmembrane region" description="Helical" evidence="11">
    <location>
        <begin position="76"/>
        <end position="99"/>
    </location>
</feature>
<dbReference type="GO" id="GO:0055085">
    <property type="term" value="P:transmembrane transport"/>
    <property type="evidence" value="ECO:0007669"/>
    <property type="project" value="InterPro"/>
</dbReference>
<evidence type="ECO:0000256" key="10">
    <source>
        <dbReference type="ARBA" id="ARBA00037054"/>
    </source>
</evidence>
<dbReference type="InterPro" id="IPR035906">
    <property type="entry name" value="MetI-like_sf"/>
</dbReference>
<dbReference type="EMBL" id="JAPKNK010000004">
    <property type="protein sequence ID" value="MCX5569845.1"/>
    <property type="molecule type" value="Genomic_DNA"/>
</dbReference>
<keyword evidence="8 11" id="KW-1133">Transmembrane helix</keyword>
<evidence type="ECO:0000259" key="13">
    <source>
        <dbReference type="PROSITE" id="PS50928"/>
    </source>
</evidence>
<comment type="function">
    <text evidence="10 12">Part of the ABC transporter complex UgpBAEC involved in sn-glycerol-3-phosphate (G3P) import. Probably responsible for the translocation of the substrate across the membrane.</text>
</comment>
<evidence type="ECO:0000256" key="11">
    <source>
        <dbReference type="RuleBase" id="RU363032"/>
    </source>
</evidence>
<evidence type="ECO:0000313" key="14">
    <source>
        <dbReference type="EMBL" id="MCX5569845.1"/>
    </source>
</evidence>
<dbReference type="Proteomes" id="UP001144805">
    <property type="component" value="Unassembled WGS sequence"/>
</dbReference>
<evidence type="ECO:0000256" key="7">
    <source>
        <dbReference type="ARBA" id="ARBA00022692"/>
    </source>
</evidence>
<evidence type="ECO:0000256" key="8">
    <source>
        <dbReference type="ARBA" id="ARBA00022989"/>
    </source>
</evidence>
<name>A0A9X3EBM1_9HYPH</name>
<keyword evidence="5 11" id="KW-0813">Transport</keyword>
<reference evidence="14" key="1">
    <citation type="submission" date="2022-11" db="EMBL/GenBank/DDBJ databases">
        <title>Biodiversity and phylogenetic relationships of bacteria.</title>
        <authorList>
            <person name="Machado R.A.R."/>
            <person name="Bhat A."/>
            <person name="Loulou A."/>
            <person name="Kallel S."/>
        </authorList>
    </citation>
    <scope>NUCLEOTIDE SEQUENCE</scope>
    <source>
        <strain evidence="14">K-TC2</strain>
    </source>
</reference>
<dbReference type="InterPro" id="IPR000515">
    <property type="entry name" value="MetI-like"/>
</dbReference>
<dbReference type="GO" id="GO:0005886">
    <property type="term" value="C:plasma membrane"/>
    <property type="evidence" value="ECO:0007669"/>
    <property type="project" value="UniProtKB-SubCell"/>
</dbReference>
<keyword evidence="9 11" id="KW-0472">Membrane</keyword>
<feature type="transmembrane region" description="Helical" evidence="11">
    <location>
        <begin position="244"/>
        <end position="265"/>
    </location>
</feature>
<evidence type="ECO:0000256" key="5">
    <source>
        <dbReference type="ARBA" id="ARBA00022448"/>
    </source>
</evidence>
<keyword evidence="7 11" id="KW-0812">Transmembrane</keyword>
<evidence type="ECO:0000256" key="2">
    <source>
        <dbReference type="ARBA" id="ARBA00009306"/>
    </source>
</evidence>
<dbReference type="PANTHER" id="PTHR43744:SF8">
    <property type="entry name" value="SN-GLYCEROL-3-PHOSPHATE TRANSPORT SYSTEM PERMEASE PROTEIN UGPE"/>
    <property type="match status" value="1"/>
</dbReference>
<comment type="subunit">
    <text evidence="3 12">The complex is composed of two ATP-binding proteins (UgpC), two transmembrane proteins (UgpA and UgpE) and a solute-binding protein (UgpB).</text>
</comment>
<accession>A0A9X3EBM1</accession>
<keyword evidence="12" id="KW-0997">Cell inner membrane</keyword>
<dbReference type="PROSITE" id="PS50928">
    <property type="entry name" value="ABC_TM1"/>
    <property type="match status" value="1"/>
</dbReference>
<feature type="transmembrane region" description="Helical" evidence="11">
    <location>
        <begin position="111"/>
        <end position="132"/>
    </location>
</feature>
<organism evidence="14 15">
    <name type="scientific">Kaistia nematophila</name>
    <dbReference type="NCBI Taxonomy" id="2994654"/>
    <lineage>
        <taxon>Bacteria</taxon>
        <taxon>Pseudomonadati</taxon>
        <taxon>Pseudomonadota</taxon>
        <taxon>Alphaproteobacteria</taxon>
        <taxon>Hyphomicrobiales</taxon>
        <taxon>Kaistiaceae</taxon>
        <taxon>Kaistia</taxon>
    </lineage>
</organism>
<dbReference type="RefSeq" id="WP_266338815.1">
    <property type="nucleotide sequence ID" value="NZ_JAPKNK010000004.1"/>
</dbReference>
<protein>
    <recommendedName>
        <fullName evidence="4 12">sn-glycerol-3-phosphate transport system permease protein UgpE</fullName>
    </recommendedName>
</protein>
<evidence type="ECO:0000256" key="1">
    <source>
        <dbReference type="ARBA" id="ARBA00004651"/>
    </source>
</evidence>
<gene>
    <name evidence="12" type="primary">ugpE</name>
    <name evidence="14" type="ORF">OSH07_11630</name>
</gene>
<dbReference type="AlphaFoldDB" id="A0A9X3EBM1"/>
<comment type="similarity">
    <text evidence="2 11">Belongs to the binding-protein-dependent transport system permease family.</text>
</comment>
<evidence type="ECO:0000256" key="9">
    <source>
        <dbReference type="ARBA" id="ARBA00023136"/>
    </source>
</evidence>
<dbReference type="PANTHER" id="PTHR43744">
    <property type="entry name" value="ABC TRANSPORTER PERMEASE PROTEIN MG189-RELATED-RELATED"/>
    <property type="match status" value="1"/>
</dbReference>
<evidence type="ECO:0000256" key="4">
    <source>
        <dbReference type="ARBA" id="ARBA00020515"/>
    </source>
</evidence>
<feature type="transmembrane region" description="Helical" evidence="11">
    <location>
        <begin position="144"/>
        <end position="161"/>
    </location>
</feature>
<evidence type="ECO:0000256" key="12">
    <source>
        <dbReference type="RuleBase" id="RU363056"/>
    </source>
</evidence>
<evidence type="ECO:0000256" key="6">
    <source>
        <dbReference type="ARBA" id="ARBA00022475"/>
    </source>
</evidence>